<keyword evidence="2 4" id="KW-0863">Zinc-finger</keyword>
<accession>Q498C4</accession>
<dbReference type="PANTHER" id="PTHR25465:SF71">
    <property type="entry name" value="E3 UBIQUITIN-PROTEIN LIGASE TRIM39-LIKE"/>
    <property type="match status" value="1"/>
</dbReference>
<evidence type="ECO:0000256" key="2">
    <source>
        <dbReference type="ARBA" id="ARBA00022771"/>
    </source>
</evidence>
<evidence type="ECO:0000256" key="5">
    <source>
        <dbReference type="SAM" id="Coils"/>
    </source>
</evidence>
<feature type="non-terminal residue" evidence="8">
    <location>
        <position position="1"/>
    </location>
</feature>
<dbReference type="EMBL" id="BC100274">
    <property type="protein sequence ID" value="AAI00275.1"/>
    <property type="molecule type" value="mRNA"/>
</dbReference>
<feature type="domain" description="RING-type" evidence="6">
    <location>
        <begin position="20"/>
        <end position="64"/>
    </location>
</feature>
<keyword evidence="3" id="KW-0862">Zinc</keyword>
<protein>
    <submittedName>
        <fullName evidence="8">LOC733334 protein</fullName>
    </submittedName>
</protein>
<proteinExistence type="evidence at transcript level"/>
<dbReference type="InterPro" id="IPR051051">
    <property type="entry name" value="E3_ubiq-ligase_TRIM/RNF"/>
</dbReference>
<name>Q498C4_XENLA</name>
<organism evidence="8">
    <name type="scientific">Xenopus laevis</name>
    <name type="common">African clawed frog</name>
    <dbReference type="NCBI Taxonomy" id="8355"/>
    <lineage>
        <taxon>Eukaryota</taxon>
        <taxon>Metazoa</taxon>
        <taxon>Chordata</taxon>
        <taxon>Craniata</taxon>
        <taxon>Vertebrata</taxon>
        <taxon>Euteleostomi</taxon>
        <taxon>Amphibia</taxon>
        <taxon>Batrachia</taxon>
        <taxon>Anura</taxon>
        <taxon>Pipoidea</taxon>
        <taxon>Pipidae</taxon>
        <taxon>Xenopodinae</taxon>
        <taxon>Xenopus</taxon>
        <taxon>Xenopus</taxon>
    </lineage>
</organism>
<dbReference type="InterPro" id="IPR013083">
    <property type="entry name" value="Znf_RING/FYVE/PHD"/>
</dbReference>
<dbReference type="SMART" id="SM00336">
    <property type="entry name" value="BBOX"/>
    <property type="match status" value="1"/>
</dbReference>
<dbReference type="GO" id="GO:0008270">
    <property type="term" value="F:zinc ion binding"/>
    <property type="evidence" value="ECO:0007669"/>
    <property type="project" value="UniProtKB-KW"/>
</dbReference>
<dbReference type="SMART" id="SM00502">
    <property type="entry name" value="BBC"/>
    <property type="match status" value="1"/>
</dbReference>
<evidence type="ECO:0000259" key="7">
    <source>
        <dbReference type="PROSITE" id="PS50119"/>
    </source>
</evidence>
<dbReference type="PROSITE" id="PS50089">
    <property type="entry name" value="ZF_RING_2"/>
    <property type="match status" value="1"/>
</dbReference>
<evidence type="ECO:0000256" key="1">
    <source>
        <dbReference type="ARBA" id="ARBA00022723"/>
    </source>
</evidence>
<dbReference type="InterPro" id="IPR001841">
    <property type="entry name" value="Znf_RING"/>
</dbReference>
<dbReference type="PANTHER" id="PTHR25465">
    <property type="entry name" value="B-BOX DOMAIN CONTAINING"/>
    <property type="match status" value="1"/>
</dbReference>
<dbReference type="CDD" id="cd16597">
    <property type="entry name" value="RING-HC_TRIM25_C-IV"/>
    <property type="match status" value="1"/>
</dbReference>
<keyword evidence="1" id="KW-0479">Metal-binding</keyword>
<dbReference type="Gene3D" id="3.30.160.60">
    <property type="entry name" value="Classic Zinc Finger"/>
    <property type="match status" value="1"/>
</dbReference>
<dbReference type="InterPro" id="IPR003649">
    <property type="entry name" value="Bbox_C"/>
</dbReference>
<dbReference type="Pfam" id="PF00643">
    <property type="entry name" value="zf-B_box"/>
    <property type="match status" value="1"/>
</dbReference>
<evidence type="ECO:0000256" key="3">
    <source>
        <dbReference type="ARBA" id="ARBA00022833"/>
    </source>
</evidence>
<dbReference type="Gene3D" id="3.30.40.10">
    <property type="entry name" value="Zinc/RING finger domain, C3HC4 (zinc finger)"/>
    <property type="match status" value="1"/>
</dbReference>
<evidence type="ECO:0000313" key="8">
    <source>
        <dbReference type="EMBL" id="AAI00275.1"/>
    </source>
</evidence>
<feature type="coiled-coil region" evidence="5">
    <location>
        <begin position="202"/>
        <end position="258"/>
    </location>
</feature>
<keyword evidence="5" id="KW-0175">Coiled coil</keyword>
<dbReference type="AlphaFoldDB" id="Q498C4"/>
<evidence type="ECO:0000256" key="4">
    <source>
        <dbReference type="PROSITE-ProRule" id="PRU00024"/>
    </source>
</evidence>
<gene>
    <name evidence="8" type="primary">LOC733334</name>
</gene>
<dbReference type="InterPro" id="IPR000315">
    <property type="entry name" value="Znf_B-box"/>
</dbReference>
<sequence>EFLLLVSAMAAADLRVDITCPLCWEIYTEPVTLPCGHNFCLICIERTWEEQRNIEEDPSCPECRRTYRRRPELNRNLRLRDIVKHFLPSQPEPEGVLCTYCDFPIPAAKSCLHCEVSLCAHHLLKHSISEKHTLTQPTKPEERKCFIHRRNLHFYCTEHDDYFCSSCWLAGEHRGHKVELLSEAEKKKEKLRKVLVKLSPERNEIERQIQHLQDQMRESQEKAAGERERVTNLFRDIREQLEALEKRLLSDISRKQEELSLYCHHLIQQLEKENNETFWNIHCPENYLRMSYPLVGADKWHSTGTSFFGADLRDNSFQESELGFRTLISMNLYAGLDEIVAAVKGKINGQQVKDTFPDIIGKKTTSCPSTPLTQRKYPQTSNVFQINPDLTTRSLTHSRVYW</sequence>
<dbReference type="PROSITE" id="PS50119">
    <property type="entry name" value="ZF_BBOX"/>
    <property type="match status" value="1"/>
</dbReference>
<reference evidence="8" key="1">
    <citation type="submission" date="2005-08" db="EMBL/GenBank/DDBJ databases">
        <authorList>
            <consortium name="NIH - Xenopus Gene Collection (XGC) project"/>
        </authorList>
    </citation>
    <scope>NUCLEOTIDE SEQUENCE [LARGE SCALE MRNA]</scope>
    <source>
        <tissue evidence="8">Whole</tissue>
    </source>
</reference>
<dbReference type="Pfam" id="PF15227">
    <property type="entry name" value="zf-C3HC4_4"/>
    <property type="match status" value="1"/>
</dbReference>
<dbReference type="PROSITE" id="PS00518">
    <property type="entry name" value="ZF_RING_1"/>
    <property type="match status" value="1"/>
</dbReference>
<feature type="domain" description="B box-type" evidence="7">
    <location>
        <begin position="140"/>
        <end position="181"/>
    </location>
</feature>
<evidence type="ECO:0000259" key="6">
    <source>
        <dbReference type="PROSITE" id="PS50089"/>
    </source>
</evidence>
<dbReference type="SUPFAM" id="SSF57845">
    <property type="entry name" value="B-box zinc-binding domain"/>
    <property type="match status" value="1"/>
</dbReference>
<dbReference type="InterPro" id="IPR017907">
    <property type="entry name" value="Znf_RING_CS"/>
</dbReference>
<dbReference type="SMART" id="SM00184">
    <property type="entry name" value="RING"/>
    <property type="match status" value="1"/>
</dbReference>
<dbReference type="SUPFAM" id="SSF57850">
    <property type="entry name" value="RING/U-box"/>
    <property type="match status" value="1"/>
</dbReference>